<dbReference type="PANTHER" id="PTHR22916">
    <property type="entry name" value="GLYCOSYLTRANSFERASE"/>
    <property type="match status" value="1"/>
</dbReference>
<evidence type="ECO:0000259" key="1">
    <source>
        <dbReference type="Pfam" id="PF00535"/>
    </source>
</evidence>
<dbReference type="AlphaFoldDB" id="A0AAP9IK10"/>
<evidence type="ECO:0000313" key="2">
    <source>
        <dbReference type="EMBL" id="QHQ25099.1"/>
    </source>
</evidence>
<protein>
    <submittedName>
        <fullName evidence="2">Glycosyltransferase</fullName>
    </submittedName>
</protein>
<dbReference type="InterPro" id="IPR001173">
    <property type="entry name" value="Glyco_trans_2-like"/>
</dbReference>
<dbReference type="PANTHER" id="PTHR22916:SF3">
    <property type="entry name" value="UDP-GLCNAC:BETAGAL BETA-1,3-N-ACETYLGLUCOSAMINYLTRANSFERASE-LIKE PROTEIN 1"/>
    <property type="match status" value="1"/>
</dbReference>
<name>A0AAP9IK10_9GAMM</name>
<dbReference type="EMBL" id="CP046377">
    <property type="protein sequence ID" value="QHQ25099.1"/>
    <property type="molecule type" value="Genomic_DNA"/>
</dbReference>
<dbReference type="RefSeq" id="WP_161546893.1">
    <property type="nucleotide sequence ID" value="NZ_CP046377.1"/>
</dbReference>
<dbReference type="SUPFAM" id="SSF53448">
    <property type="entry name" value="Nucleotide-diphospho-sugar transferases"/>
    <property type="match status" value="1"/>
</dbReference>
<organism evidence="2 3">
    <name type="scientific">Pectobacterium parvum</name>
    <dbReference type="NCBI Taxonomy" id="2778550"/>
    <lineage>
        <taxon>Bacteria</taxon>
        <taxon>Pseudomonadati</taxon>
        <taxon>Pseudomonadota</taxon>
        <taxon>Gammaproteobacteria</taxon>
        <taxon>Enterobacterales</taxon>
        <taxon>Pectobacteriaceae</taxon>
        <taxon>Pectobacterium</taxon>
    </lineage>
</organism>
<sequence>MPLISVVMPAYNAENTIAESIVSVLNQTVSDLELIICNDGSKDNTAAIIKKYMYSDNRIVFINNIEALGAAEARNLCLEKSSSRYLCFLDSDDLWHQDKLRVQLSFMTNNDLEMSHGQYEMFDSDGVVKRILTPRKIHYADILKRCDIGCLTVMIDSYKIGNIKFPNVPKEDYALWITIMKHGMVSVMYPGCLAYYRKQKHSISSSKVKEIKKQWNVLKYVAKISFLNRLICVSQYCAYGFIKHYTKY</sequence>
<reference evidence="3" key="1">
    <citation type="submission" date="2019-11" db="EMBL/GenBank/DDBJ databases">
        <authorList>
            <person name="Jee S."/>
        </authorList>
    </citation>
    <scope>NUCLEOTIDE SEQUENCE [LARGE SCALE GENOMIC DNA]</scope>
    <source>
        <strain evidence="3">PZ1</strain>
    </source>
</reference>
<proteinExistence type="predicted"/>
<dbReference type="GO" id="GO:0016758">
    <property type="term" value="F:hexosyltransferase activity"/>
    <property type="evidence" value="ECO:0007669"/>
    <property type="project" value="UniProtKB-ARBA"/>
</dbReference>
<dbReference type="Gene3D" id="3.90.550.10">
    <property type="entry name" value="Spore Coat Polysaccharide Biosynthesis Protein SpsA, Chain A"/>
    <property type="match status" value="1"/>
</dbReference>
<dbReference type="InterPro" id="IPR029044">
    <property type="entry name" value="Nucleotide-diphossugar_trans"/>
</dbReference>
<feature type="domain" description="Glycosyltransferase 2-like" evidence="1">
    <location>
        <begin position="5"/>
        <end position="132"/>
    </location>
</feature>
<dbReference type="Proteomes" id="UP000464054">
    <property type="component" value="Chromosome"/>
</dbReference>
<dbReference type="Pfam" id="PF00535">
    <property type="entry name" value="Glycos_transf_2"/>
    <property type="match status" value="1"/>
</dbReference>
<accession>A0AAP9IK10</accession>
<evidence type="ECO:0000313" key="3">
    <source>
        <dbReference type="Proteomes" id="UP000464054"/>
    </source>
</evidence>
<gene>
    <name evidence="2" type="ORF">GMX10_14240</name>
</gene>
<dbReference type="CDD" id="cd00761">
    <property type="entry name" value="Glyco_tranf_GTA_type"/>
    <property type="match status" value="1"/>
</dbReference>